<dbReference type="EMBL" id="JACOPQ010000019">
    <property type="protein sequence ID" value="MBC5738691.1"/>
    <property type="molecule type" value="Genomic_DNA"/>
</dbReference>
<accession>A0A8J6JFN7</accession>
<protein>
    <submittedName>
        <fullName evidence="2">Uncharacterized protein</fullName>
    </submittedName>
</protein>
<dbReference type="AlphaFoldDB" id="A0A8J6JFN7"/>
<dbReference type="RefSeq" id="WP_155145664.1">
    <property type="nucleotide sequence ID" value="NZ_JACOPQ010000019.1"/>
</dbReference>
<reference evidence="2" key="1">
    <citation type="submission" date="2020-08" db="EMBL/GenBank/DDBJ databases">
        <title>Genome public.</title>
        <authorList>
            <person name="Liu C."/>
            <person name="Sun Q."/>
        </authorList>
    </citation>
    <scope>NUCLEOTIDE SEQUENCE</scope>
    <source>
        <strain evidence="2">NSJ-52</strain>
    </source>
</reference>
<evidence type="ECO:0000313" key="3">
    <source>
        <dbReference type="Proteomes" id="UP000607645"/>
    </source>
</evidence>
<keyword evidence="1" id="KW-0472">Membrane</keyword>
<dbReference type="Proteomes" id="UP000607645">
    <property type="component" value="Unassembled WGS sequence"/>
</dbReference>
<feature type="transmembrane region" description="Helical" evidence="1">
    <location>
        <begin position="43"/>
        <end position="64"/>
    </location>
</feature>
<feature type="transmembrane region" description="Helical" evidence="1">
    <location>
        <begin position="70"/>
        <end position="93"/>
    </location>
</feature>
<gene>
    <name evidence="2" type="ORF">H8S62_16895</name>
</gene>
<sequence>MTEEQFDAAVERMGDALERTVEGAADQLDRSLTRACRHRPVRLVCKSVSLLTGVGLAAGAFHLAGRGSRTAARVCLISGGLVIGAGILEWALFRKK</sequence>
<organism evidence="2 3">
    <name type="scientific">Lawsonibacter faecis</name>
    <dbReference type="NCBI Taxonomy" id="2763052"/>
    <lineage>
        <taxon>Bacteria</taxon>
        <taxon>Bacillati</taxon>
        <taxon>Bacillota</taxon>
        <taxon>Clostridia</taxon>
        <taxon>Eubacteriales</taxon>
        <taxon>Oscillospiraceae</taxon>
        <taxon>Lawsonibacter</taxon>
    </lineage>
</organism>
<keyword evidence="3" id="KW-1185">Reference proteome</keyword>
<keyword evidence="1" id="KW-1133">Transmembrane helix</keyword>
<evidence type="ECO:0000313" key="2">
    <source>
        <dbReference type="EMBL" id="MBC5738691.1"/>
    </source>
</evidence>
<proteinExistence type="predicted"/>
<evidence type="ECO:0000256" key="1">
    <source>
        <dbReference type="SAM" id="Phobius"/>
    </source>
</evidence>
<comment type="caution">
    <text evidence="2">The sequence shown here is derived from an EMBL/GenBank/DDBJ whole genome shotgun (WGS) entry which is preliminary data.</text>
</comment>
<keyword evidence="1" id="KW-0812">Transmembrane</keyword>
<name>A0A8J6JFN7_9FIRM</name>